<gene>
    <name evidence="2" type="ORF">H3V53_00665</name>
</gene>
<dbReference type="InterPro" id="IPR001173">
    <property type="entry name" value="Glyco_trans_2-like"/>
</dbReference>
<dbReference type="RefSeq" id="WP_336596245.1">
    <property type="nucleotide sequence ID" value="NZ_JACFYJ010000001.1"/>
</dbReference>
<dbReference type="PANTHER" id="PTHR22916:SF65">
    <property type="entry name" value="SLR1065 PROTEIN"/>
    <property type="match status" value="1"/>
</dbReference>
<organism evidence="2 3">
    <name type="scientific">Paraburkholderia bengalensis</name>
    <dbReference type="NCBI Taxonomy" id="2747562"/>
    <lineage>
        <taxon>Bacteria</taxon>
        <taxon>Pseudomonadati</taxon>
        <taxon>Pseudomonadota</taxon>
        <taxon>Betaproteobacteria</taxon>
        <taxon>Burkholderiales</taxon>
        <taxon>Burkholderiaceae</taxon>
        <taxon>Paraburkholderia</taxon>
    </lineage>
</organism>
<evidence type="ECO:0000259" key="1">
    <source>
        <dbReference type="Pfam" id="PF00535"/>
    </source>
</evidence>
<dbReference type="Pfam" id="PF00535">
    <property type="entry name" value="Glycos_transf_2"/>
    <property type="match status" value="1"/>
</dbReference>
<dbReference type="PANTHER" id="PTHR22916">
    <property type="entry name" value="GLYCOSYLTRANSFERASE"/>
    <property type="match status" value="1"/>
</dbReference>
<reference evidence="2 3" key="1">
    <citation type="journal article" date="2022" name="Arch. Microbiol.">
        <title>Paraburkholderia bengalensis sp. nov. isolated from roots of Oryza sativa, IR64.</title>
        <authorList>
            <person name="Nag P."/>
            <person name="Mondal N."/>
            <person name="Sarkar J."/>
            <person name="Das S."/>
        </authorList>
    </citation>
    <scope>NUCLEOTIDE SEQUENCE [LARGE SCALE GENOMIC DNA]</scope>
    <source>
        <strain evidence="2 3">IR64_4_BI</strain>
    </source>
</reference>
<keyword evidence="3" id="KW-1185">Reference proteome</keyword>
<comment type="caution">
    <text evidence="2">The sequence shown here is derived from an EMBL/GenBank/DDBJ whole genome shotgun (WGS) entry which is preliminary data.</text>
</comment>
<sequence>MNKISVVTISFNKGKYLRRCIDSVLWQDGVPIEMIVVDPGSTDGSRDIIDSYGDSVVRVYETDRGPADGLNNGFKRATGQIYCFVNADDFLLPRSLRFVSGFFDREPTVDVLHGGGYIADQEDALIRRYFPSSFGKRFFAYQAMNLFQQGYFFRASVYKEAGGFNEDNRICWDAELFLRFKLQGRRFYGISRPLGAFRRYAETITGGPEYIQKLDDEYVRLFADAMGRERQTFDQRVGHLLWAPKQFTILFIMLRSMLRGYA</sequence>
<feature type="domain" description="Glycosyltransferase 2-like" evidence="1">
    <location>
        <begin position="5"/>
        <end position="140"/>
    </location>
</feature>
<protein>
    <submittedName>
        <fullName evidence="2">Glycosyltransferase</fullName>
    </submittedName>
</protein>
<evidence type="ECO:0000313" key="3">
    <source>
        <dbReference type="Proteomes" id="UP001386437"/>
    </source>
</evidence>
<dbReference type="EMBL" id="JACFYJ010000001">
    <property type="protein sequence ID" value="MEI5995776.1"/>
    <property type="molecule type" value="Genomic_DNA"/>
</dbReference>
<accession>A0ABU8IJS8</accession>
<dbReference type="SUPFAM" id="SSF53448">
    <property type="entry name" value="Nucleotide-diphospho-sugar transferases"/>
    <property type="match status" value="1"/>
</dbReference>
<dbReference type="Proteomes" id="UP001386437">
    <property type="component" value="Unassembled WGS sequence"/>
</dbReference>
<dbReference type="InterPro" id="IPR029044">
    <property type="entry name" value="Nucleotide-diphossugar_trans"/>
</dbReference>
<proteinExistence type="predicted"/>
<evidence type="ECO:0000313" key="2">
    <source>
        <dbReference type="EMBL" id="MEI5995776.1"/>
    </source>
</evidence>
<dbReference type="CDD" id="cd06433">
    <property type="entry name" value="GT_2_WfgS_like"/>
    <property type="match status" value="1"/>
</dbReference>
<name>A0ABU8IJS8_9BURK</name>
<dbReference type="Gene3D" id="3.90.550.10">
    <property type="entry name" value="Spore Coat Polysaccharide Biosynthesis Protein SpsA, Chain A"/>
    <property type="match status" value="1"/>
</dbReference>